<evidence type="ECO:0000313" key="4">
    <source>
        <dbReference type="Proteomes" id="UP001381693"/>
    </source>
</evidence>
<dbReference type="Gene3D" id="4.10.1220.10">
    <property type="entry name" value="EGF-type module"/>
    <property type="match status" value="1"/>
</dbReference>
<evidence type="ECO:0000313" key="3">
    <source>
        <dbReference type="EMBL" id="KAK7008343.1"/>
    </source>
</evidence>
<dbReference type="Proteomes" id="UP001381693">
    <property type="component" value="Unassembled WGS sequence"/>
</dbReference>
<gene>
    <name evidence="3" type="ORF">SK128_021585</name>
</gene>
<accession>A0AAN8W904</accession>
<dbReference type="CDD" id="cd00112">
    <property type="entry name" value="LDLa"/>
    <property type="match status" value="1"/>
</dbReference>
<comment type="caution">
    <text evidence="2">Lacks conserved residue(s) required for the propagation of feature annotation.</text>
</comment>
<sequence length="145" mass="15851">NGRCIPTSSLCDGGNTCGDFSDEQNCNRSLFTFPPGEGTSVLNTSDSGSWSGIPVLNFTTSSEFTSARTDRIWLLHLGGKSTKSEVTTELDLPSSEELPSSRFAPRIADIPYSQVRNSSDAQSTEVDRGWKRTAQIMPSFDEYIK</sequence>
<feature type="non-terminal residue" evidence="3">
    <location>
        <position position="145"/>
    </location>
</feature>
<keyword evidence="4" id="KW-1185">Reference proteome</keyword>
<dbReference type="EMBL" id="JAXCGZ010023479">
    <property type="protein sequence ID" value="KAK7008343.1"/>
    <property type="molecule type" value="Genomic_DNA"/>
</dbReference>
<comment type="caution">
    <text evidence="3">The sequence shown here is derived from an EMBL/GenBank/DDBJ whole genome shotgun (WGS) entry which is preliminary data.</text>
</comment>
<proteinExistence type="predicted"/>
<dbReference type="InterPro" id="IPR002172">
    <property type="entry name" value="LDrepeatLR_classA_rpt"/>
</dbReference>
<feature type="disulfide bond" evidence="2">
    <location>
        <begin position="11"/>
        <end position="26"/>
    </location>
</feature>
<keyword evidence="1 2" id="KW-1015">Disulfide bond</keyword>
<dbReference type="SUPFAM" id="SSF57424">
    <property type="entry name" value="LDL receptor-like module"/>
    <property type="match status" value="1"/>
</dbReference>
<dbReference type="AlphaFoldDB" id="A0AAN8W904"/>
<feature type="non-terminal residue" evidence="3">
    <location>
        <position position="1"/>
    </location>
</feature>
<reference evidence="3 4" key="1">
    <citation type="submission" date="2023-11" db="EMBL/GenBank/DDBJ databases">
        <title>Halocaridina rubra genome assembly.</title>
        <authorList>
            <person name="Smith C."/>
        </authorList>
    </citation>
    <scope>NUCLEOTIDE SEQUENCE [LARGE SCALE GENOMIC DNA]</scope>
    <source>
        <strain evidence="3">EP-1</strain>
        <tissue evidence="3">Whole</tissue>
    </source>
</reference>
<protein>
    <submittedName>
        <fullName evidence="3">Uncharacterized protein</fullName>
    </submittedName>
</protein>
<evidence type="ECO:0000256" key="2">
    <source>
        <dbReference type="PROSITE-ProRule" id="PRU00124"/>
    </source>
</evidence>
<evidence type="ECO:0000256" key="1">
    <source>
        <dbReference type="ARBA" id="ARBA00023157"/>
    </source>
</evidence>
<organism evidence="3 4">
    <name type="scientific">Halocaridina rubra</name>
    <name type="common">Hawaiian red shrimp</name>
    <dbReference type="NCBI Taxonomy" id="373956"/>
    <lineage>
        <taxon>Eukaryota</taxon>
        <taxon>Metazoa</taxon>
        <taxon>Ecdysozoa</taxon>
        <taxon>Arthropoda</taxon>
        <taxon>Crustacea</taxon>
        <taxon>Multicrustacea</taxon>
        <taxon>Malacostraca</taxon>
        <taxon>Eumalacostraca</taxon>
        <taxon>Eucarida</taxon>
        <taxon>Decapoda</taxon>
        <taxon>Pleocyemata</taxon>
        <taxon>Caridea</taxon>
        <taxon>Atyoidea</taxon>
        <taxon>Atyidae</taxon>
        <taxon>Halocaridina</taxon>
    </lineage>
</organism>
<dbReference type="Pfam" id="PF00057">
    <property type="entry name" value="Ldl_recept_a"/>
    <property type="match status" value="1"/>
</dbReference>
<dbReference type="PROSITE" id="PS50068">
    <property type="entry name" value="LDLRA_2"/>
    <property type="match status" value="1"/>
</dbReference>
<dbReference type="InterPro" id="IPR036055">
    <property type="entry name" value="LDL_receptor-like_sf"/>
</dbReference>
<name>A0AAN8W904_HALRR</name>